<name>A0AAZ3Q1V9_ONCTS</name>
<dbReference type="GeneTree" id="ENSGT01090000259985"/>
<keyword evidence="5" id="KW-0812">Transmembrane</keyword>
<keyword evidence="4" id="KW-0393">Immunoglobulin domain</keyword>
<feature type="chain" id="PRO_5044240268" evidence="6">
    <location>
        <begin position="26"/>
        <end position="567"/>
    </location>
</feature>
<evidence type="ECO:0000313" key="10">
    <source>
        <dbReference type="Proteomes" id="UP000694402"/>
    </source>
</evidence>
<feature type="domain" description="Ig-like" evidence="8">
    <location>
        <begin position="142"/>
        <end position="226"/>
    </location>
</feature>
<sequence length="567" mass="64325">MCSFTFRLVDGGLMFLLLSLTRISAQREMSLNPTTIGHYTESPCQLFDKYETTVTEGEALSLPAYYDLSELVWASVTEFTWYRNRTQELPSSEEERVHHHGPVLFFLPLLINDSDQYYTYWRKAADTCLIFVTEVIVVKAQPFGHSVLFNDISESADNIAIPCPDTVEKLCQDGKENLAWYKNFSLIPNESERNLWVYGASKADEGIYTCVCTWEHNGTVLKTSASRRLKIQAPSASHPPQINLPTNGSTETTDLYTTKKLRCEAFCGQNIEDNCHVWWEINGVKVRSQQGYSVNTTRNCETEFKCIWLRYTQNHTCKLCNFLGVVFSLSPPTGFMFMGLCVVLLLFFLLAAVAVKVFDIDLALLFRGVFKCCGRSEDGKVYDAYVVYQMDGVDKEREEKVYHFVSSVLPTVLEQKCGFRLFIHGRDDLPGKDDMELVEDCMRLSRRLIVILTPSSSTWSGSGGQGSCGQWGYSSSLTTAEDYDCQVGLLQALVHSEMNVILIQLGDLGEGGYTHLPPGLQHLVRKNAPLMWHEGRRGSTLPNSSFWKRVRYMMPWPRSTSFDNQLI</sequence>
<reference evidence="9" key="3">
    <citation type="submission" date="2025-09" db="UniProtKB">
        <authorList>
            <consortium name="Ensembl"/>
        </authorList>
    </citation>
    <scope>IDENTIFICATION</scope>
</reference>
<evidence type="ECO:0000259" key="8">
    <source>
        <dbReference type="PROSITE" id="PS50835"/>
    </source>
</evidence>
<evidence type="ECO:0000256" key="4">
    <source>
        <dbReference type="ARBA" id="ARBA00023319"/>
    </source>
</evidence>
<feature type="transmembrane region" description="Helical" evidence="5">
    <location>
        <begin position="335"/>
        <end position="358"/>
    </location>
</feature>
<gene>
    <name evidence="9" type="primary">IL1RAP</name>
</gene>
<evidence type="ECO:0000259" key="7">
    <source>
        <dbReference type="PROSITE" id="PS50104"/>
    </source>
</evidence>
<accession>A0AAZ3Q1V9</accession>
<evidence type="ECO:0000256" key="3">
    <source>
        <dbReference type="ARBA" id="ARBA00023180"/>
    </source>
</evidence>
<dbReference type="GO" id="GO:0007165">
    <property type="term" value="P:signal transduction"/>
    <property type="evidence" value="ECO:0007669"/>
    <property type="project" value="InterPro"/>
</dbReference>
<dbReference type="InterPro" id="IPR000157">
    <property type="entry name" value="TIR_dom"/>
</dbReference>
<dbReference type="PANTHER" id="PTHR11890">
    <property type="entry name" value="INTERLEUKIN-1 RECEPTOR FAMILY MEMBER"/>
    <property type="match status" value="1"/>
</dbReference>
<dbReference type="SMART" id="SM00255">
    <property type="entry name" value="TIR"/>
    <property type="match status" value="1"/>
</dbReference>
<evidence type="ECO:0000313" key="9">
    <source>
        <dbReference type="Ensembl" id="ENSOTSP00005122430.1"/>
    </source>
</evidence>
<dbReference type="AlphaFoldDB" id="A0AAZ3Q1V9"/>
<dbReference type="PROSITE" id="PS50835">
    <property type="entry name" value="IG_LIKE"/>
    <property type="match status" value="1"/>
</dbReference>
<keyword evidence="10" id="KW-1185">Reference proteome</keyword>
<dbReference type="Gene3D" id="3.40.50.10140">
    <property type="entry name" value="Toll/interleukin-1 receptor homology (TIR) domain"/>
    <property type="match status" value="1"/>
</dbReference>
<dbReference type="InterPro" id="IPR035897">
    <property type="entry name" value="Toll_tir_struct_dom_sf"/>
</dbReference>
<dbReference type="PROSITE" id="PS50104">
    <property type="entry name" value="TIR"/>
    <property type="match status" value="1"/>
</dbReference>
<keyword evidence="3" id="KW-0325">Glycoprotein</keyword>
<dbReference type="SUPFAM" id="SSF52200">
    <property type="entry name" value="Toll/Interleukin receptor TIR domain"/>
    <property type="match status" value="1"/>
</dbReference>
<dbReference type="InterPro" id="IPR007110">
    <property type="entry name" value="Ig-like_dom"/>
</dbReference>
<dbReference type="InterPro" id="IPR013783">
    <property type="entry name" value="Ig-like_fold"/>
</dbReference>
<keyword evidence="5" id="KW-0472">Membrane</keyword>
<dbReference type="InterPro" id="IPR015621">
    <property type="entry name" value="IL-1_rcpt_fam"/>
</dbReference>
<evidence type="ECO:0000256" key="1">
    <source>
        <dbReference type="ARBA" id="ARBA00009752"/>
    </source>
</evidence>
<keyword evidence="5" id="KW-1133">Transmembrane helix</keyword>
<reference evidence="9" key="2">
    <citation type="submission" date="2025-08" db="UniProtKB">
        <authorList>
            <consortium name="Ensembl"/>
        </authorList>
    </citation>
    <scope>IDENTIFICATION</scope>
</reference>
<dbReference type="Gene3D" id="2.60.40.10">
    <property type="entry name" value="Immunoglobulins"/>
    <property type="match status" value="3"/>
</dbReference>
<dbReference type="FunFam" id="3.40.50.10140:FF:000009">
    <property type="entry name" value="X-linked interleukin-1 receptor accessory protein-like 1"/>
    <property type="match status" value="1"/>
</dbReference>
<evidence type="ECO:0000256" key="6">
    <source>
        <dbReference type="SAM" id="SignalP"/>
    </source>
</evidence>
<protein>
    <submittedName>
        <fullName evidence="9">Uncharacterized protein</fullName>
    </submittedName>
</protein>
<feature type="signal peptide" evidence="6">
    <location>
        <begin position="1"/>
        <end position="25"/>
    </location>
</feature>
<reference evidence="10" key="1">
    <citation type="journal article" date="2018" name="PLoS ONE">
        <title>Chinook salmon (Oncorhynchus tshawytscha) genome and transcriptome.</title>
        <authorList>
            <person name="Christensen K.A."/>
            <person name="Leong J.S."/>
            <person name="Sakhrani D."/>
            <person name="Biagi C.A."/>
            <person name="Minkley D.R."/>
            <person name="Withler R.E."/>
            <person name="Rondeau E.B."/>
            <person name="Koop B.F."/>
            <person name="Devlin R.H."/>
        </authorList>
    </citation>
    <scope>NUCLEOTIDE SEQUENCE [LARGE SCALE GENOMIC DNA]</scope>
</reference>
<feature type="domain" description="TIR" evidence="7">
    <location>
        <begin position="380"/>
        <end position="554"/>
    </location>
</feature>
<dbReference type="InterPro" id="IPR036179">
    <property type="entry name" value="Ig-like_dom_sf"/>
</dbReference>
<dbReference type="PRINTS" id="PR01537">
    <property type="entry name" value="INTRLKN1R1F"/>
</dbReference>
<comment type="similarity">
    <text evidence="1">Belongs to the interleukin-1 receptor family.</text>
</comment>
<dbReference type="Pfam" id="PF01582">
    <property type="entry name" value="TIR"/>
    <property type="match status" value="1"/>
</dbReference>
<dbReference type="SUPFAM" id="SSF48726">
    <property type="entry name" value="Immunoglobulin"/>
    <property type="match status" value="1"/>
</dbReference>
<keyword evidence="6" id="KW-0732">Signal</keyword>
<dbReference type="PANTHER" id="PTHR11890:SF26">
    <property type="entry name" value="INTERLEUKIN-1 RECEPTOR TYPE 1"/>
    <property type="match status" value="1"/>
</dbReference>
<keyword evidence="2" id="KW-1015">Disulfide bond</keyword>
<dbReference type="Ensembl" id="ENSOTST00005127474.1">
    <property type="protein sequence ID" value="ENSOTSP00005122430.1"/>
    <property type="gene ID" value="ENSOTSG00005026785.2"/>
</dbReference>
<evidence type="ECO:0000256" key="2">
    <source>
        <dbReference type="ARBA" id="ARBA00023157"/>
    </source>
</evidence>
<organism evidence="9 10">
    <name type="scientific">Oncorhynchus tshawytscha</name>
    <name type="common">Chinook salmon</name>
    <name type="synonym">Salmo tshawytscha</name>
    <dbReference type="NCBI Taxonomy" id="74940"/>
    <lineage>
        <taxon>Eukaryota</taxon>
        <taxon>Metazoa</taxon>
        <taxon>Chordata</taxon>
        <taxon>Craniata</taxon>
        <taxon>Vertebrata</taxon>
        <taxon>Euteleostomi</taxon>
        <taxon>Actinopterygii</taxon>
        <taxon>Neopterygii</taxon>
        <taxon>Teleostei</taxon>
        <taxon>Protacanthopterygii</taxon>
        <taxon>Salmoniformes</taxon>
        <taxon>Salmonidae</taxon>
        <taxon>Salmoninae</taxon>
        <taxon>Oncorhynchus</taxon>
    </lineage>
</organism>
<proteinExistence type="inferred from homology"/>
<evidence type="ECO:0000256" key="5">
    <source>
        <dbReference type="SAM" id="Phobius"/>
    </source>
</evidence>
<dbReference type="Proteomes" id="UP000694402">
    <property type="component" value="Unassembled WGS sequence"/>
</dbReference>